<dbReference type="Pfam" id="PF05016">
    <property type="entry name" value="ParE_toxin"/>
    <property type="match status" value="1"/>
</dbReference>
<dbReference type="OrthoDB" id="516834at2"/>
<organism evidence="3 4">
    <name type="scientific">Rahnella sikkimica</name>
    <dbReference type="NCBI Taxonomy" id="1805933"/>
    <lineage>
        <taxon>Bacteria</taxon>
        <taxon>Pseudomonadati</taxon>
        <taxon>Pseudomonadota</taxon>
        <taxon>Gammaproteobacteria</taxon>
        <taxon>Enterobacterales</taxon>
        <taxon>Yersiniaceae</taxon>
        <taxon>Rahnella</taxon>
    </lineage>
</organism>
<dbReference type="AlphaFoldDB" id="A0A2L1UYN0"/>
<dbReference type="InterPro" id="IPR035093">
    <property type="entry name" value="RelE/ParE_toxin_dom_sf"/>
</dbReference>
<keyword evidence="1" id="KW-1277">Toxin-antitoxin system</keyword>
<accession>A0A2L1UYN0</accession>
<dbReference type="Proteomes" id="UP000239197">
    <property type="component" value="Plasmid unnamed2"/>
</dbReference>
<dbReference type="KEGG" id="rox:BV494_24140"/>
<name>A0A2L1UYN0_9GAMM</name>
<sequence>MKEINLTPKANEDLEDIWSYSQENFGVVKADDYISRFSDIFDVLATHEIGSLRPELGEHIFSLPIEKHVIFFIPSDTAITVIRILNQSQDVLRHLVWR</sequence>
<proteinExistence type="inferred from homology"/>
<comment type="similarity">
    <text evidence="2">Belongs to the RelE toxin family.</text>
</comment>
<dbReference type="RefSeq" id="WP_104925332.1">
    <property type="nucleotide sequence ID" value="NZ_CP019064.1"/>
</dbReference>
<evidence type="ECO:0000256" key="1">
    <source>
        <dbReference type="ARBA" id="ARBA00022649"/>
    </source>
</evidence>
<dbReference type="EMBL" id="CP019064">
    <property type="protein sequence ID" value="AVF38001.1"/>
    <property type="molecule type" value="Genomic_DNA"/>
</dbReference>
<dbReference type="InterPro" id="IPR028344">
    <property type="entry name" value="ParE1/4"/>
</dbReference>
<evidence type="ECO:0000313" key="4">
    <source>
        <dbReference type="Proteomes" id="UP000239197"/>
    </source>
</evidence>
<dbReference type="InterPro" id="IPR007712">
    <property type="entry name" value="RelE/ParE_toxin"/>
</dbReference>
<dbReference type="Gene3D" id="3.30.2310.20">
    <property type="entry name" value="RelE-like"/>
    <property type="match status" value="1"/>
</dbReference>
<geneLocation type="plasmid" evidence="3 4">
    <name>unnamed2</name>
</geneLocation>
<keyword evidence="3" id="KW-0614">Plasmid</keyword>
<evidence type="ECO:0000256" key="2">
    <source>
        <dbReference type="PIRNR" id="PIRNR029218"/>
    </source>
</evidence>
<evidence type="ECO:0000313" key="3">
    <source>
        <dbReference type="EMBL" id="AVF38001.1"/>
    </source>
</evidence>
<dbReference type="PIRSF" id="PIRSF029218">
    <property type="entry name" value="ParE"/>
    <property type="match status" value="1"/>
</dbReference>
<gene>
    <name evidence="3" type="ORF">BV494_24140</name>
</gene>
<protein>
    <recommendedName>
        <fullName evidence="2">Toxin</fullName>
    </recommendedName>
</protein>
<keyword evidence="4" id="KW-1185">Reference proteome</keyword>
<reference evidence="4" key="1">
    <citation type="submission" date="2017-01" db="EMBL/GenBank/DDBJ databases">
        <title>Genome sequence of Rouxiella sp. ERMR1:05.</title>
        <authorList>
            <person name="Kumar R."/>
            <person name="Singh D."/>
            <person name="Kumar S."/>
        </authorList>
    </citation>
    <scope>NUCLEOTIDE SEQUENCE [LARGE SCALE GENOMIC DNA]</scope>
    <source>
        <strain evidence="4">ERMR1:05</strain>
        <plasmid evidence="4">unnamed2</plasmid>
    </source>
</reference>